<dbReference type="Proteomes" id="UP000663929">
    <property type="component" value="Chromosome"/>
</dbReference>
<evidence type="ECO:0000259" key="12">
    <source>
        <dbReference type="PROSITE" id="PS50045"/>
    </source>
</evidence>
<evidence type="ECO:0000256" key="6">
    <source>
        <dbReference type="ARBA" id="ARBA00023012"/>
    </source>
</evidence>
<dbReference type="PROSITE" id="PS50045">
    <property type="entry name" value="SIGMA54_INTERACT_4"/>
    <property type="match status" value="1"/>
</dbReference>
<evidence type="ECO:0000256" key="5">
    <source>
        <dbReference type="ARBA" id="ARBA00022840"/>
    </source>
</evidence>
<dbReference type="FunFam" id="3.40.50.2300:FF:000018">
    <property type="entry name" value="DNA-binding transcriptional regulator NtrC"/>
    <property type="match status" value="1"/>
</dbReference>
<dbReference type="Pfam" id="PF00158">
    <property type="entry name" value="Sigma54_activat"/>
    <property type="match status" value="1"/>
</dbReference>
<dbReference type="SUPFAM" id="SSF52540">
    <property type="entry name" value="P-loop containing nucleoside triphosphate hydrolases"/>
    <property type="match status" value="1"/>
</dbReference>
<dbReference type="Pfam" id="PF02954">
    <property type="entry name" value="HTH_8"/>
    <property type="match status" value="1"/>
</dbReference>
<dbReference type="InterPro" id="IPR025944">
    <property type="entry name" value="Sigma_54_int_dom_CS"/>
</dbReference>
<proteinExistence type="predicted"/>
<gene>
    <name evidence="14" type="ORF">J3U87_11130</name>
</gene>
<dbReference type="EMBL" id="CP071793">
    <property type="protein sequence ID" value="QTD53005.1"/>
    <property type="molecule type" value="Genomic_DNA"/>
</dbReference>
<dbReference type="PROSITE" id="PS00675">
    <property type="entry name" value="SIGMA54_INTERACT_1"/>
    <property type="match status" value="1"/>
</dbReference>
<evidence type="ECO:0000256" key="8">
    <source>
        <dbReference type="ARBA" id="ARBA00023125"/>
    </source>
</evidence>
<evidence type="ECO:0000256" key="10">
    <source>
        <dbReference type="ARBA" id="ARBA00023163"/>
    </source>
</evidence>
<dbReference type="GO" id="GO:0005737">
    <property type="term" value="C:cytoplasm"/>
    <property type="evidence" value="ECO:0007669"/>
    <property type="project" value="UniProtKB-SubCell"/>
</dbReference>
<dbReference type="GO" id="GO:0006355">
    <property type="term" value="P:regulation of DNA-templated transcription"/>
    <property type="evidence" value="ECO:0007669"/>
    <property type="project" value="InterPro"/>
</dbReference>
<dbReference type="InterPro" id="IPR002078">
    <property type="entry name" value="Sigma_54_int"/>
</dbReference>
<keyword evidence="7" id="KW-0805">Transcription regulation</keyword>
<protein>
    <submittedName>
        <fullName evidence="14">Sigma-54-dependent Fis family transcriptional regulator</fullName>
    </submittedName>
</protein>
<dbReference type="Gene3D" id="3.40.50.300">
    <property type="entry name" value="P-loop containing nucleotide triphosphate hydrolases"/>
    <property type="match status" value="1"/>
</dbReference>
<evidence type="ECO:0000256" key="9">
    <source>
        <dbReference type="ARBA" id="ARBA00023159"/>
    </source>
</evidence>
<dbReference type="InterPro" id="IPR009057">
    <property type="entry name" value="Homeodomain-like_sf"/>
</dbReference>
<dbReference type="PROSITE" id="PS50110">
    <property type="entry name" value="RESPONSE_REGULATORY"/>
    <property type="match status" value="1"/>
</dbReference>
<dbReference type="PANTHER" id="PTHR32071:SF113">
    <property type="entry name" value="ALGINATE BIOSYNTHESIS TRANSCRIPTIONAL REGULATORY PROTEIN ALGB"/>
    <property type="match status" value="1"/>
</dbReference>
<keyword evidence="9" id="KW-0010">Activator</keyword>
<name>A0A8A4U2P8_SULCO</name>
<dbReference type="PANTHER" id="PTHR32071">
    <property type="entry name" value="TRANSCRIPTIONAL REGULATORY PROTEIN"/>
    <property type="match status" value="1"/>
</dbReference>
<dbReference type="Gene3D" id="1.10.8.60">
    <property type="match status" value="1"/>
</dbReference>
<keyword evidence="5" id="KW-0067">ATP-binding</keyword>
<dbReference type="InterPro" id="IPR003593">
    <property type="entry name" value="AAA+_ATPase"/>
</dbReference>
<sequence>MADVKGTILVVDDEPSMRRFFEVTLKREGYSVLTADGVRSGLAMVKGEDFDLVLSDIKLGDGQGLEILAACKERDSDIPVIMMTAYASPETAVEAMKLGAIDYLTKPFNVDEVRVVVRNNIRTRNLIAENRKLKEVLEQSQQVDLVYKSDRMRKLIDVLRRVSKMDTTILVSGESGTGKELIMKTIHKMSPRHEQPYISVNCGALPESLFESELFGYEKGSFTGAEQRRIGLFESARGGTLFLDEIGEMPLKMQIKLLRVLQEKKIRRVGGTEEISVDFRLVAATNRDLAKEVQEGNFREDLYYRINVVPILLPPLRERCEDIIPLVRFFLEKFASQYGEAPKDIKTDALAMVETYSWPGNVRELENTIERIVALTPGNDIGIEDLPEHIRKVTTTQKTHSISIPETGMDLEHYLDDLRFRFMELALEKTNGVQNKSCELLGMSFRSFRYYLGKGKERGYFAE</sequence>
<dbReference type="FunFam" id="1.10.8.60:FF:000014">
    <property type="entry name" value="DNA-binding transcriptional regulator NtrC"/>
    <property type="match status" value="1"/>
</dbReference>
<evidence type="ECO:0000256" key="4">
    <source>
        <dbReference type="ARBA" id="ARBA00022741"/>
    </source>
</evidence>
<evidence type="ECO:0000256" key="1">
    <source>
        <dbReference type="ARBA" id="ARBA00004496"/>
    </source>
</evidence>
<evidence type="ECO:0000256" key="7">
    <source>
        <dbReference type="ARBA" id="ARBA00023015"/>
    </source>
</evidence>
<keyword evidence="3 11" id="KW-0597">Phosphoprotein</keyword>
<dbReference type="GO" id="GO:0000160">
    <property type="term" value="P:phosphorelay signal transduction system"/>
    <property type="evidence" value="ECO:0007669"/>
    <property type="project" value="UniProtKB-KW"/>
</dbReference>
<keyword evidence="4" id="KW-0547">Nucleotide-binding</keyword>
<feature type="modified residue" description="4-aspartylphosphate" evidence="11">
    <location>
        <position position="56"/>
    </location>
</feature>
<dbReference type="AlphaFoldDB" id="A0A8A4U2P8"/>
<evidence type="ECO:0000259" key="13">
    <source>
        <dbReference type="PROSITE" id="PS50110"/>
    </source>
</evidence>
<evidence type="ECO:0000256" key="2">
    <source>
        <dbReference type="ARBA" id="ARBA00022490"/>
    </source>
</evidence>
<dbReference type="InterPro" id="IPR027417">
    <property type="entry name" value="P-loop_NTPase"/>
</dbReference>
<dbReference type="InterPro" id="IPR058031">
    <property type="entry name" value="AAA_lid_NorR"/>
</dbReference>
<dbReference type="Gene3D" id="1.10.10.60">
    <property type="entry name" value="Homeodomain-like"/>
    <property type="match status" value="1"/>
</dbReference>
<accession>A0A8A4U2P8</accession>
<organism evidence="14 15">
    <name type="scientific">Sulfidibacter corallicola</name>
    <dbReference type="NCBI Taxonomy" id="2818388"/>
    <lineage>
        <taxon>Bacteria</taxon>
        <taxon>Pseudomonadati</taxon>
        <taxon>Acidobacteriota</taxon>
        <taxon>Holophagae</taxon>
        <taxon>Acanthopleuribacterales</taxon>
        <taxon>Acanthopleuribacteraceae</taxon>
        <taxon>Sulfidibacter</taxon>
    </lineage>
</organism>
<dbReference type="GO" id="GO:0043565">
    <property type="term" value="F:sequence-specific DNA binding"/>
    <property type="evidence" value="ECO:0007669"/>
    <property type="project" value="InterPro"/>
</dbReference>
<dbReference type="FunFam" id="3.40.50.300:FF:000006">
    <property type="entry name" value="DNA-binding transcriptional regulator NtrC"/>
    <property type="match status" value="1"/>
</dbReference>
<keyword evidence="6" id="KW-0902">Two-component regulatory system</keyword>
<dbReference type="RefSeq" id="WP_237383104.1">
    <property type="nucleotide sequence ID" value="NZ_CP071793.1"/>
</dbReference>
<keyword evidence="2" id="KW-0963">Cytoplasm</keyword>
<evidence type="ECO:0000313" key="15">
    <source>
        <dbReference type="Proteomes" id="UP000663929"/>
    </source>
</evidence>
<evidence type="ECO:0000256" key="3">
    <source>
        <dbReference type="ARBA" id="ARBA00022553"/>
    </source>
</evidence>
<keyword evidence="8" id="KW-0238">DNA-binding</keyword>
<dbReference type="SMART" id="SM00448">
    <property type="entry name" value="REC"/>
    <property type="match status" value="1"/>
</dbReference>
<dbReference type="KEGG" id="scor:J3U87_11130"/>
<dbReference type="SUPFAM" id="SSF46689">
    <property type="entry name" value="Homeodomain-like"/>
    <property type="match status" value="1"/>
</dbReference>
<dbReference type="InterPro" id="IPR001789">
    <property type="entry name" value="Sig_transdc_resp-reg_receiver"/>
</dbReference>
<dbReference type="SMART" id="SM00382">
    <property type="entry name" value="AAA"/>
    <property type="match status" value="1"/>
</dbReference>
<keyword evidence="15" id="KW-1185">Reference proteome</keyword>
<dbReference type="Pfam" id="PF00072">
    <property type="entry name" value="Response_reg"/>
    <property type="match status" value="1"/>
</dbReference>
<keyword evidence="10" id="KW-0804">Transcription</keyword>
<dbReference type="InterPro" id="IPR002197">
    <property type="entry name" value="HTH_Fis"/>
</dbReference>
<dbReference type="Gene3D" id="3.40.50.2300">
    <property type="match status" value="1"/>
</dbReference>
<feature type="domain" description="Response regulatory" evidence="13">
    <location>
        <begin position="7"/>
        <end position="121"/>
    </location>
</feature>
<dbReference type="PROSITE" id="PS00688">
    <property type="entry name" value="SIGMA54_INTERACT_3"/>
    <property type="match status" value="1"/>
</dbReference>
<evidence type="ECO:0000313" key="14">
    <source>
        <dbReference type="EMBL" id="QTD53005.1"/>
    </source>
</evidence>
<dbReference type="Pfam" id="PF25601">
    <property type="entry name" value="AAA_lid_14"/>
    <property type="match status" value="1"/>
</dbReference>
<dbReference type="InterPro" id="IPR025662">
    <property type="entry name" value="Sigma_54_int_dom_ATP-bd_1"/>
</dbReference>
<reference evidence="14" key="1">
    <citation type="submission" date="2021-03" db="EMBL/GenBank/DDBJ databases">
        <title>Acanthopleuribacteraceae sp. M133.</title>
        <authorList>
            <person name="Wang G."/>
        </authorList>
    </citation>
    <scope>NUCLEOTIDE SEQUENCE</scope>
    <source>
        <strain evidence="14">M133</strain>
    </source>
</reference>
<dbReference type="GO" id="GO:0005524">
    <property type="term" value="F:ATP binding"/>
    <property type="evidence" value="ECO:0007669"/>
    <property type="project" value="UniProtKB-KW"/>
</dbReference>
<comment type="subcellular location">
    <subcellularLocation>
        <location evidence="1">Cytoplasm</location>
    </subcellularLocation>
</comment>
<dbReference type="InterPro" id="IPR011006">
    <property type="entry name" value="CheY-like_superfamily"/>
</dbReference>
<dbReference type="CDD" id="cd00009">
    <property type="entry name" value="AAA"/>
    <property type="match status" value="1"/>
</dbReference>
<dbReference type="SUPFAM" id="SSF52172">
    <property type="entry name" value="CheY-like"/>
    <property type="match status" value="1"/>
</dbReference>
<evidence type="ECO:0000256" key="11">
    <source>
        <dbReference type="PROSITE-ProRule" id="PRU00169"/>
    </source>
</evidence>
<feature type="domain" description="Sigma-54 factor interaction" evidence="12">
    <location>
        <begin position="145"/>
        <end position="374"/>
    </location>
</feature>
<dbReference type="CDD" id="cd00156">
    <property type="entry name" value="REC"/>
    <property type="match status" value="1"/>
</dbReference>